<evidence type="ECO:0000313" key="3">
    <source>
        <dbReference type="EMBL" id="CYU27371.1"/>
    </source>
</evidence>
<dbReference type="AlphaFoldDB" id="A0A0Z8GS21"/>
<feature type="domain" description="ATPase AAA-type core" evidence="1">
    <location>
        <begin position="277"/>
        <end position="340"/>
    </location>
</feature>
<dbReference type="EMBL" id="FIFJ01000038">
    <property type="protein sequence ID" value="CYU27371.1"/>
    <property type="molecule type" value="Genomic_DNA"/>
</dbReference>
<dbReference type="InterPro" id="IPR051396">
    <property type="entry name" value="Bact_Antivir_Def_Nuclease"/>
</dbReference>
<dbReference type="Pfam" id="PF13304">
    <property type="entry name" value="AAA_21"/>
    <property type="match status" value="1"/>
</dbReference>
<evidence type="ECO:0000259" key="1">
    <source>
        <dbReference type="Pfam" id="PF13304"/>
    </source>
</evidence>
<evidence type="ECO:0000313" key="5">
    <source>
        <dbReference type="Proteomes" id="UP000075041"/>
    </source>
</evidence>
<dbReference type="PANTHER" id="PTHR43581:SF4">
    <property type="entry name" value="ATP_GTP PHOSPHATASE"/>
    <property type="match status" value="1"/>
</dbReference>
<evidence type="ECO:0000313" key="6">
    <source>
        <dbReference type="Proteomes" id="UP000075182"/>
    </source>
</evidence>
<feature type="domain" description="DUF4435" evidence="2">
    <location>
        <begin position="387"/>
        <end position="552"/>
    </location>
</feature>
<reference evidence="5 6" key="1">
    <citation type="submission" date="2016-02" db="EMBL/GenBank/DDBJ databases">
        <authorList>
            <consortium name="Pathogen Informatics"/>
        </authorList>
    </citation>
    <scope>NUCLEOTIDE SEQUENCE [LARGE SCALE GENOMIC DNA]</scope>
    <source>
        <strain evidence="3 5">LOLA-SS005</strain>
        <strain evidence="4 6">SS999</strain>
    </source>
</reference>
<dbReference type="SUPFAM" id="SSF52540">
    <property type="entry name" value="P-loop containing nucleoside triphosphate hydrolases"/>
    <property type="match status" value="1"/>
</dbReference>
<dbReference type="Proteomes" id="UP000075041">
    <property type="component" value="Unassembled WGS sequence"/>
</dbReference>
<gene>
    <name evidence="3" type="ORF">ERS132356_02062</name>
    <name evidence="4" type="ORF">ERS132536_01626</name>
</gene>
<dbReference type="InterPro" id="IPR003959">
    <property type="entry name" value="ATPase_AAA_core"/>
</dbReference>
<proteinExistence type="predicted"/>
<sequence>MKEKLIEGVKNLVDKVNQISVISYTSNDSVIFESLKSNFNQICSNFMYEIEGSNIDFFYNDEQINVYFEGVYNEINSSLQYSLEHLNSYNFPYSVGDLVTFKSIIDQASSIFENIRYTLLKYENIPLLNELISESQTVILVGKNGVGKSTLIDDLKNDKFHNLFCIPAQKYLYVTDLSNARVDNIDGIHQLFTNSPLKVKTTFSYIGADGDPYKIFSLILNFVMREHQMSKSDYNSPTKSKLDIIISLFSSIFENISLRTDSMNGTIEAEKFSRYSINSLSDGEKSALFYISCAVLAKENTVFVIDEPETHLNIAICNKLWDLILDYRQDCKFVFVSHNSDFISGRVNPRIVWCKKYVNNTDFDLQPLNNLEVDFSRQLLIELVGSRKPILFCEGTIESIDYQLFNILYSDRYLIKPVGGHFDVVNNVRALNKLTPQGIEGIGVIDRDFHTVEKLEKYKNEKIFSIPVNEIEMLLMHESVVRAVLDDANTDMTFEDVKKALKNKLSSRLDFITGISIKNKLEEILSIENIKNKEDGEVQIKLLIKKLSPIVQEFDTEKEKNQQILDSGDYAKWLSICNLKSEVTIGLMNSFESDYQFRALNKIKKNNDLQQILKDFIALPEIGE</sequence>
<dbReference type="GO" id="GO:0016887">
    <property type="term" value="F:ATP hydrolysis activity"/>
    <property type="evidence" value="ECO:0007669"/>
    <property type="project" value="InterPro"/>
</dbReference>
<evidence type="ECO:0000313" key="4">
    <source>
        <dbReference type="EMBL" id="CYX83333.1"/>
    </source>
</evidence>
<organism evidence="3 5">
    <name type="scientific">Streptococcus suis</name>
    <dbReference type="NCBI Taxonomy" id="1307"/>
    <lineage>
        <taxon>Bacteria</taxon>
        <taxon>Bacillati</taxon>
        <taxon>Bacillota</taxon>
        <taxon>Bacilli</taxon>
        <taxon>Lactobacillales</taxon>
        <taxon>Streptococcaceae</taxon>
        <taxon>Streptococcus</taxon>
    </lineage>
</organism>
<name>A0A0Z8GS21_STRSU</name>
<dbReference type="Pfam" id="PF14491">
    <property type="entry name" value="DUF4435"/>
    <property type="match status" value="1"/>
</dbReference>
<dbReference type="RefSeq" id="WP_023370656.1">
    <property type="nucleotide sequence ID" value="NZ_BCBZ01000115.1"/>
</dbReference>
<dbReference type="CDD" id="cd00267">
    <property type="entry name" value="ABC_ATPase"/>
    <property type="match status" value="1"/>
</dbReference>
<dbReference type="Proteomes" id="UP000075182">
    <property type="component" value="Unassembled WGS sequence"/>
</dbReference>
<dbReference type="InterPro" id="IPR029492">
    <property type="entry name" value="DUF4435"/>
</dbReference>
<accession>A0A0Z8GS21</accession>
<dbReference type="PANTHER" id="PTHR43581">
    <property type="entry name" value="ATP/GTP PHOSPHATASE"/>
    <property type="match status" value="1"/>
</dbReference>
<evidence type="ECO:0000259" key="2">
    <source>
        <dbReference type="Pfam" id="PF14491"/>
    </source>
</evidence>
<dbReference type="Gene3D" id="3.40.50.300">
    <property type="entry name" value="P-loop containing nucleotide triphosphate hydrolases"/>
    <property type="match status" value="1"/>
</dbReference>
<dbReference type="GO" id="GO:0005524">
    <property type="term" value="F:ATP binding"/>
    <property type="evidence" value="ECO:0007669"/>
    <property type="project" value="InterPro"/>
</dbReference>
<protein>
    <submittedName>
        <fullName evidence="3">ABC transporter ATPase component</fullName>
    </submittedName>
</protein>
<dbReference type="EMBL" id="FIMD01000014">
    <property type="protein sequence ID" value="CYX83333.1"/>
    <property type="molecule type" value="Genomic_DNA"/>
</dbReference>
<dbReference type="InterPro" id="IPR027417">
    <property type="entry name" value="P-loop_NTPase"/>
</dbReference>